<dbReference type="SUPFAM" id="SSF53850">
    <property type="entry name" value="Periplasmic binding protein-like II"/>
    <property type="match status" value="1"/>
</dbReference>
<keyword evidence="2" id="KW-0675">Receptor</keyword>
<dbReference type="EMBL" id="QKYU01000021">
    <property type="protein sequence ID" value="PZW41350.1"/>
    <property type="molecule type" value="Genomic_DNA"/>
</dbReference>
<dbReference type="PANTHER" id="PTHR42928:SF5">
    <property type="entry name" value="BLR1237 PROTEIN"/>
    <property type="match status" value="1"/>
</dbReference>
<evidence type="ECO:0000313" key="3">
    <source>
        <dbReference type="Proteomes" id="UP000249688"/>
    </source>
</evidence>
<protein>
    <submittedName>
        <fullName evidence="2">Tripartite-type tricarboxylate transporter receptor subunit TctC</fullName>
    </submittedName>
</protein>
<name>A0A2W7K172_9PROT</name>
<dbReference type="Gene3D" id="3.40.190.150">
    <property type="entry name" value="Bordetella uptake gene, domain 1"/>
    <property type="match status" value="1"/>
</dbReference>
<dbReference type="PANTHER" id="PTHR42928">
    <property type="entry name" value="TRICARBOXYLATE-BINDING PROTEIN"/>
    <property type="match status" value="1"/>
</dbReference>
<dbReference type="RefSeq" id="WP_111399528.1">
    <property type="nucleotide sequence ID" value="NZ_QKYU01000021.1"/>
</dbReference>
<dbReference type="AlphaFoldDB" id="A0A2W7K172"/>
<dbReference type="OrthoDB" id="7250553at2"/>
<dbReference type="Gene3D" id="3.40.190.10">
    <property type="entry name" value="Periplasmic binding protein-like II"/>
    <property type="match status" value="1"/>
</dbReference>
<gene>
    <name evidence="2" type="ORF">C8P66_12157</name>
</gene>
<organism evidence="2 3">
    <name type="scientific">Humitalea rosea</name>
    <dbReference type="NCBI Taxonomy" id="990373"/>
    <lineage>
        <taxon>Bacteria</taxon>
        <taxon>Pseudomonadati</taxon>
        <taxon>Pseudomonadota</taxon>
        <taxon>Alphaproteobacteria</taxon>
        <taxon>Acetobacterales</taxon>
        <taxon>Roseomonadaceae</taxon>
        <taxon>Humitalea</taxon>
    </lineage>
</organism>
<dbReference type="PIRSF" id="PIRSF017082">
    <property type="entry name" value="YflP"/>
    <property type="match status" value="1"/>
</dbReference>
<dbReference type="InterPro" id="IPR005064">
    <property type="entry name" value="BUG"/>
</dbReference>
<dbReference type="CDD" id="cd07012">
    <property type="entry name" value="PBP2_Bug_TTT"/>
    <property type="match status" value="1"/>
</dbReference>
<accession>A0A2W7K172</accession>
<sequence length="324" mass="33734">MIERRHMLGLAAAAALGPVAARAEWVPGRAATMVVPYPAGGPTDLIARLLAQEISATLGQPMVIENLPGGAGSIGTRRVAQAPADGLTLVFGTNQTHATNISLIPQGGGYDPVKDFTAIAGVADLQHILVVRNELPAANVAEFLALVRRDPGKITCGSTGQGSASHLALELFKTRTGTEMVHVPYRGSAPLLQDMMGGHVDASFATTPTILTQVQAGRLRPLAVASPNPSPHLPQLPTLAAAGVPGVEADAWLALFAPTNIPAPALERYRAIVAEVLARPAVKARIADLGMAANAKTGPAMNAFLVEDVRRWAEVIRAANVRVE</sequence>
<comment type="caution">
    <text evidence="2">The sequence shown here is derived from an EMBL/GenBank/DDBJ whole genome shotgun (WGS) entry which is preliminary data.</text>
</comment>
<reference evidence="2 3" key="1">
    <citation type="submission" date="2018-06" db="EMBL/GenBank/DDBJ databases">
        <title>Genomic Encyclopedia of Archaeal and Bacterial Type Strains, Phase II (KMG-II): from individual species to whole genera.</title>
        <authorList>
            <person name="Goeker M."/>
        </authorList>
    </citation>
    <scope>NUCLEOTIDE SEQUENCE [LARGE SCALE GENOMIC DNA]</scope>
    <source>
        <strain evidence="2 3">DSM 24525</strain>
    </source>
</reference>
<evidence type="ECO:0000313" key="2">
    <source>
        <dbReference type="EMBL" id="PZW41350.1"/>
    </source>
</evidence>
<keyword evidence="3" id="KW-1185">Reference proteome</keyword>
<evidence type="ECO:0000256" key="1">
    <source>
        <dbReference type="ARBA" id="ARBA00006987"/>
    </source>
</evidence>
<dbReference type="Pfam" id="PF03401">
    <property type="entry name" value="TctC"/>
    <property type="match status" value="1"/>
</dbReference>
<comment type="similarity">
    <text evidence="1">Belongs to the UPF0065 (bug) family.</text>
</comment>
<proteinExistence type="inferred from homology"/>
<dbReference type="InterPro" id="IPR042100">
    <property type="entry name" value="Bug_dom1"/>
</dbReference>
<dbReference type="InterPro" id="IPR006311">
    <property type="entry name" value="TAT_signal"/>
</dbReference>
<dbReference type="Proteomes" id="UP000249688">
    <property type="component" value="Unassembled WGS sequence"/>
</dbReference>
<dbReference type="PROSITE" id="PS51318">
    <property type="entry name" value="TAT"/>
    <property type="match status" value="1"/>
</dbReference>